<feature type="transmembrane region" description="Helical" evidence="1">
    <location>
        <begin position="20"/>
        <end position="39"/>
    </location>
</feature>
<evidence type="ECO:0000259" key="2">
    <source>
        <dbReference type="Pfam" id="PF00174"/>
    </source>
</evidence>
<dbReference type="PANTHER" id="PTHR43032">
    <property type="entry name" value="PROTEIN-METHIONINE-SULFOXIDE REDUCTASE"/>
    <property type="match status" value="1"/>
</dbReference>
<gene>
    <name evidence="3" type="ORF">GCM10009067_20330</name>
</gene>
<feature type="domain" description="Oxidoreductase molybdopterin-binding" evidence="2">
    <location>
        <begin position="211"/>
        <end position="348"/>
    </location>
</feature>
<dbReference type="InterPro" id="IPR036374">
    <property type="entry name" value="OxRdtase_Mopterin-bd_sf"/>
</dbReference>
<keyword evidence="1" id="KW-0472">Membrane</keyword>
<keyword evidence="1" id="KW-0812">Transmembrane</keyword>
<proteinExistence type="predicted"/>
<reference evidence="3" key="1">
    <citation type="journal article" date="2014" name="Int. J. Syst. Evol. Microbiol.">
        <title>Complete genome sequence of Corynebacterium casei LMG S-19264T (=DSM 44701T), isolated from a smear-ripened cheese.</title>
        <authorList>
            <consortium name="US DOE Joint Genome Institute (JGI-PGF)"/>
            <person name="Walter F."/>
            <person name="Albersmeier A."/>
            <person name="Kalinowski J."/>
            <person name="Ruckert C."/>
        </authorList>
    </citation>
    <scope>NUCLEOTIDE SEQUENCE</scope>
    <source>
        <strain evidence="3">JCM 19018</strain>
    </source>
</reference>
<organism evidence="3 4">
    <name type="scientific">Haloarcula sebkhae</name>
    <dbReference type="NCBI Taxonomy" id="932660"/>
    <lineage>
        <taxon>Archaea</taxon>
        <taxon>Methanobacteriati</taxon>
        <taxon>Methanobacteriota</taxon>
        <taxon>Stenosarchaea group</taxon>
        <taxon>Halobacteria</taxon>
        <taxon>Halobacteriales</taxon>
        <taxon>Haloarculaceae</taxon>
        <taxon>Haloarcula</taxon>
    </lineage>
</organism>
<keyword evidence="1" id="KW-1133">Transmembrane helix</keyword>
<sequence>MLTTVMDTRRLTPTSRAVDWGLFAAVATLLTTGIATIFAGIPSSAWIIDVHALSGVVLTLLLPVKLRRVAHRLTLSRLTGVRVLSVVLATVALGALGTGVWWIFGGTLNLGPWGLFHLHVALGLLIPPLLLVHLRARFYSPVQATRGGRRDVLRYAGLVTAGALLWRVQGPVNDALDTAGVDRRYTGSREQGTDDGNRFPVTSWVADDPDPIDAADWSLSVAGRVASAASYAAGDLSPDATESVILDCTSGWYSGHEWQGVRVGDLLDAADPDDAAAWVQFRSVTGYRWSLPLSEARDAMLATHVDGERLAHGHGYPLRLVAPDRRGFQWVKWVESVQVSKRRELGEWLAIFVSGL</sequence>
<protein>
    <recommendedName>
        <fullName evidence="2">Oxidoreductase molybdopterin-binding domain-containing protein</fullName>
    </recommendedName>
</protein>
<evidence type="ECO:0000313" key="3">
    <source>
        <dbReference type="EMBL" id="GGK67947.1"/>
    </source>
</evidence>
<feature type="transmembrane region" description="Helical" evidence="1">
    <location>
        <begin position="110"/>
        <end position="132"/>
    </location>
</feature>
<dbReference type="InterPro" id="IPR000572">
    <property type="entry name" value="OxRdtase_Mopterin-bd_dom"/>
</dbReference>
<feature type="transmembrane region" description="Helical" evidence="1">
    <location>
        <begin position="83"/>
        <end position="104"/>
    </location>
</feature>
<name>A0A830EQX6_9EURY</name>
<dbReference type="SUPFAM" id="SSF56524">
    <property type="entry name" value="Oxidoreductase molybdopterin-binding domain"/>
    <property type="match status" value="1"/>
</dbReference>
<comment type="caution">
    <text evidence="3">The sequence shown here is derived from an EMBL/GenBank/DDBJ whole genome shotgun (WGS) entry which is preliminary data.</text>
</comment>
<reference evidence="3" key="2">
    <citation type="submission" date="2020-09" db="EMBL/GenBank/DDBJ databases">
        <authorList>
            <person name="Sun Q."/>
            <person name="Ohkuma M."/>
        </authorList>
    </citation>
    <scope>NUCLEOTIDE SEQUENCE</scope>
    <source>
        <strain evidence="3">JCM 19018</strain>
    </source>
</reference>
<evidence type="ECO:0000313" key="4">
    <source>
        <dbReference type="Proteomes" id="UP000614221"/>
    </source>
</evidence>
<dbReference type="Gene3D" id="3.90.420.10">
    <property type="entry name" value="Oxidoreductase, molybdopterin-binding domain"/>
    <property type="match status" value="1"/>
</dbReference>
<dbReference type="Proteomes" id="UP000614221">
    <property type="component" value="Unassembled WGS sequence"/>
</dbReference>
<dbReference type="AlphaFoldDB" id="A0A830EQX6"/>
<dbReference type="EMBL" id="BMPD01000003">
    <property type="protein sequence ID" value="GGK67947.1"/>
    <property type="molecule type" value="Genomic_DNA"/>
</dbReference>
<dbReference type="Pfam" id="PF00174">
    <property type="entry name" value="Oxidored_molyb"/>
    <property type="match status" value="1"/>
</dbReference>
<accession>A0A830EQX6</accession>
<feature type="transmembrane region" description="Helical" evidence="1">
    <location>
        <begin position="45"/>
        <end position="62"/>
    </location>
</feature>
<evidence type="ECO:0000256" key="1">
    <source>
        <dbReference type="SAM" id="Phobius"/>
    </source>
</evidence>
<dbReference type="PANTHER" id="PTHR43032:SF2">
    <property type="entry name" value="BLL0505 PROTEIN"/>
    <property type="match status" value="1"/>
</dbReference>